<proteinExistence type="predicted"/>
<dbReference type="Gene3D" id="1.20.1220.20">
    <property type="entry name" value="Uncharcterised protein PF01724"/>
    <property type="match status" value="1"/>
</dbReference>
<evidence type="ECO:0000313" key="2">
    <source>
        <dbReference type="Proteomes" id="UP000518288"/>
    </source>
</evidence>
<comment type="caution">
    <text evidence="1">The sequence shown here is derived from an EMBL/GenBank/DDBJ whole genome shotgun (WGS) entry which is preliminary data.</text>
</comment>
<reference evidence="1 2" key="1">
    <citation type="submission" date="2020-07" db="EMBL/GenBank/DDBJ databases">
        <title>Genomic Encyclopedia of Archaeal and Bacterial Type Strains, Phase II (KMG-II): from individual species to whole genera.</title>
        <authorList>
            <person name="Goeker M."/>
        </authorList>
    </citation>
    <scope>NUCLEOTIDE SEQUENCE [LARGE SCALE GENOMIC DNA]</scope>
    <source>
        <strain evidence="1 2">DSM 21226</strain>
    </source>
</reference>
<dbReference type="PANTHER" id="PTHR34235:SF4">
    <property type="entry name" value="SLR0291 PROTEIN"/>
    <property type="match status" value="1"/>
</dbReference>
<dbReference type="InterPro" id="IPR002636">
    <property type="entry name" value="DUF29"/>
</dbReference>
<protein>
    <recommendedName>
        <fullName evidence="3">DUF29 domain-containing protein</fullName>
    </recommendedName>
</protein>
<dbReference type="AlphaFoldDB" id="A0A7Y9QV56"/>
<evidence type="ECO:0000313" key="1">
    <source>
        <dbReference type="EMBL" id="NYG31219.1"/>
    </source>
</evidence>
<gene>
    <name evidence="1" type="ORF">BDD16_000205</name>
</gene>
<dbReference type="EMBL" id="JACCFH010000001">
    <property type="protein sequence ID" value="NYG31219.1"/>
    <property type="molecule type" value="Genomic_DNA"/>
</dbReference>
<organism evidence="1 2">
    <name type="scientific">Sphaerotilus montanus</name>
    <dbReference type="NCBI Taxonomy" id="522889"/>
    <lineage>
        <taxon>Bacteria</taxon>
        <taxon>Pseudomonadati</taxon>
        <taxon>Pseudomonadota</taxon>
        <taxon>Betaproteobacteria</taxon>
        <taxon>Burkholderiales</taxon>
        <taxon>Sphaerotilaceae</taxon>
        <taxon>Sphaerotilus</taxon>
    </lineage>
</organism>
<accession>A0A7Y9QV56</accession>
<dbReference type="Proteomes" id="UP000518288">
    <property type="component" value="Unassembled WGS sequence"/>
</dbReference>
<sequence>MGTPYERDVVAWAMEQAALLRAGKLSAIDIEHIADEIEDVAKSEKRELARRLSALLAHLLRWQHMPGRRCSSWTRSIKVQRKSIASVLQAAPSLTASLTDPRWVEGTWHDAVAKAIDETGLDTFPEDCPWSIDQVLSAAFFPEA</sequence>
<evidence type="ECO:0008006" key="3">
    <source>
        <dbReference type="Google" id="ProtNLM"/>
    </source>
</evidence>
<name>A0A7Y9QV56_9BURK</name>
<dbReference type="PANTHER" id="PTHR34235">
    <property type="entry name" value="SLR1203 PROTEIN-RELATED"/>
    <property type="match status" value="1"/>
</dbReference>
<keyword evidence="2" id="KW-1185">Reference proteome</keyword>
<dbReference type="RefSeq" id="WP_179632233.1">
    <property type="nucleotide sequence ID" value="NZ_JACCFH010000001.1"/>
</dbReference>
<dbReference type="Pfam" id="PF01724">
    <property type="entry name" value="DUF29"/>
    <property type="match status" value="1"/>
</dbReference>